<sequence length="37" mass="4311">MSLIRRMGHVMANVNPIHIFERLENGYGRRIFIQVAA</sequence>
<proteinExistence type="predicted"/>
<protein>
    <submittedName>
        <fullName evidence="1">Uncharacterized protein</fullName>
    </submittedName>
</protein>
<evidence type="ECO:0000313" key="2">
    <source>
        <dbReference type="Proteomes" id="UP000294650"/>
    </source>
</evidence>
<comment type="caution">
    <text evidence="1">The sequence shown here is derived from an EMBL/GenBank/DDBJ whole genome shotgun (WGS) entry which is preliminary data.</text>
</comment>
<gene>
    <name evidence="1" type="ORF">EDD68_10126</name>
</gene>
<reference evidence="1 2" key="1">
    <citation type="submission" date="2019-03" db="EMBL/GenBank/DDBJ databases">
        <title>Genomic Encyclopedia of Type Strains, Phase IV (KMG-IV): sequencing the most valuable type-strain genomes for metagenomic binning, comparative biology and taxonomic classification.</title>
        <authorList>
            <person name="Goeker M."/>
        </authorList>
    </citation>
    <scope>NUCLEOTIDE SEQUENCE [LARGE SCALE GENOMIC DNA]</scope>
    <source>
        <strain evidence="1 2">DSM 25894</strain>
    </source>
</reference>
<accession>A0A4R3NCH6</accession>
<dbReference type="Proteomes" id="UP000294650">
    <property type="component" value="Unassembled WGS sequence"/>
</dbReference>
<dbReference type="EMBL" id="SMAN01000001">
    <property type="protein sequence ID" value="TCT26673.1"/>
    <property type="molecule type" value="Genomic_DNA"/>
</dbReference>
<keyword evidence="2" id="KW-1185">Reference proteome</keyword>
<evidence type="ECO:0000313" key="1">
    <source>
        <dbReference type="EMBL" id="TCT26673.1"/>
    </source>
</evidence>
<organism evidence="1 2">
    <name type="scientific">Melghiribacillus thermohalophilus</name>
    <dbReference type="NCBI Taxonomy" id="1324956"/>
    <lineage>
        <taxon>Bacteria</taxon>
        <taxon>Bacillati</taxon>
        <taxon>Bacillota</taxon>
        <taxon>Bacilli</taxon>
        <taxon>Bacillales</taxon>
        <taxon>Bacillaceae</taxon>
        <taxon>Melghiribacillus</taxon>
    </lineage>
</organism>
<name>A0A4R3NCH6_9BACI</name>
<dbReference type="AlphaFoldDB" id="A0A4R3NCH6"/>